<dbReference type="AlphaFoldDB" id="A0A8T0E3Y8"/>
<keyword evidence="2" id="KW-1185">Reference proteome</keyword>
<proteinExistence type="predicted"/>
<evidence type="ECO:0000313" key="1">
    <source>
        <dbReference type="EMBL" id="KAF8766493.1"/>
    </source>
</evidence>
<name>A0A8T0E3Y8_ARGBR</name>
<organism evidence="1 2">
    <name type="scientific">Argiope bruennichi</name>
    <name type="common">Wasp spider</name>
    <name type="synonym">Aranea bruennichi</name>
    <dbReference type="NCBI Taxonomy" id="94029"/>
    <lineage>
        <taxon>Eukaryota</taxon>
        <taxon>Metazoa</taxon>
        <taxon>Ecdysozoa</taxon>
        <taxon>Arthropoda</taxon>
        <taxon>Chelicerata</taxon>
        <taxon>Arachnida</taxon>
        <taxon>Araneae</taxon>
        <taxon>Araneomorphae</taxon>
        <taxon>Entelegynae</taxon>
        <taxon>Araneoidea</taxon>
        <taxon>Araneidae</taxon>
        <taxon>Argiope</taxon>
    </lineage>
</organism>
<comment type="caution">
    <text evidence="1">The sequence shown here is derived from an EMBL/GenBank/DDBJ whole genome shotgun (WGS) entry which is preliminary data.</text>
</comment>
<dbReference type="Proteomes" id="UP000807504">
    <property type="component" value="Unassembled WGS sequence"/>
</dbReference>
<gene>
    <name evidence="1" type="ORF">HNY73_019550</name>
</gene>
<accession>A0A8T0E3Y8</accession>
<sequence>MENALREDVPVGVYRTEDKITNLKIKVKVRKIAIMFLEKDSLAFGDSNELELVNLMKSSTISAERVFRWQERLKDKLNKIIHNWSV</sequence>
<dbReference type="EMBL" id="JABXBU010002230">
    <property type="protein sequence ID" value="KAF8766493.1"/>
    <property type="molecule type" value="Genomic_DNA"/>
</dbReference>
<reference evidence="1" key="1">
    <citation type="journal article" date="2020" name="bioRxiv">
        <title>Chromosome-level reference genome of the European wasp spider Argiope bruennichi: a resource for studies on range expansion and evolutionary adaptation.</title>
        <authorList>
            <person name="Sheffer M.M."/>
            <person name="Hoppe A."/>
            <person name="Krehenwinkel H."/>
            <person name="Uhl G."/>
            <person name="Kuss A.W."/>
            <person name="Jensen L."/>
            <person name="Jensen C."/>
            <person name="Gillespie R.G."/>
            <person name="Hoff K.J."/>
            <person name="Prost S."/>
        </authorList>
    </citation>
    <scope>NUCLEOTIDE SEQUENCE</scope>
</reference>
<protein>
    <submittedName>
        <fullName evidence="1">Uncharacterized protein</fullName>
    </submittedName>
</protein>
<evidence type="ECO:0000313" key="2">
    <source>
        <dbReference type="Proteomes" id="UP000807504"/>
    </source>
</evidence>
<reference evidence="1" key="2">
    <citation type="submission" date="2020-06" db="EMBL/GenBank/DDBJ databases">
        <authorList>
            <person name="Sheffer M."/>
        </authorList>
    </citation>
    <scope>NUCLEOTIDE SEQUENCE</scope>
</reference>